<dbReference type="GeneID" id="40312268"/>
<evidence type="ECO:0000256" key="1">
    <source>
        <dbReference type="SAM" id="MobiDB-lite"/>
    </source>
</evidence>
<feature type="chain" id="PRO_5012315306" evidence="2">
    <location>
        <begin position="27"/>
        <end position="899"/>
    </location>
</feature>
<comment type="caution">
    <text evidence="3">The sequence shown here is derived from an EMBL/GenBank/DDBJ whole genome shotgun (WGS) entry which is preliminary data.</text>
</comment>
<evidence type="ECO:0000313" key="3">
    <source>
        <dbReference type="EMBL" id="PFH34190.1"/>
    </source>
</evidence>
<feature type="region of interest" description="Disordered" evidence="1">
    <location>
        <begin position="137"/>
        <end position="271"/>
    </location>
</feature>
<dbReference type="OrthoDB" id="10565495at2759"/>
<gene>
    <name evidence="3" type="ORF">BESB_073420</name>
</gene>
<accession>A0A2A9MFN0</accession>
<feature type="compositionally biased region" description="Low complexity" evidence="1">
    <location>
        <begin position="540"/>
        <end position="550"/>
    </location>
</feature>
<feature type="region of interest" description="Disordered" evidence="1">
    <location>
        <begin position="524"/>
        <end position="564"/>
    </location>
</feature>
<dbReference type="VEuPathDB" id="ToxoDB:BESB_073420"/>
<feature type="compositionally biased region" description="Basic and acidic residues" evidence="1">
    <location>
        <begin position="238"/>
        <end position="254"/>
    </location>
</feature>
<dbReference type="RefSeq" id="XP_029218199.1">
    <property type="nucleotide sequence ID" value="XM_029365715.1"/>
</dbReference>
<protein>
    <submittedName>
        <fullName evidence="3">Uncharacterized protein</fullName>
    </submittedName>
</protein>
<reference evidence="3 4" key="1">
    <citation type="submission" date="2017-09" db="EMBL/GenBank/DDBJ databases">
        <title>Genome sequencing of Besnoitia besnoiti strain Bb-Ger1.</title>
        <authorList>
            <person name="Schares G."/>
            <person name="Venepally P."/>
            <person name="Lorenzi H.A."/>
        </authorList>
    </citation>
    <scope>NUCLEOTIDE SEQUENCE [LARGE SCALE GENOMIC DNA]</scope>
    <source>
        <strain evidence="3 4">Bb-Ger1</strain>
    </source>
</reference>
<feature type="compositionally biased region" description="Low complexity" evidence="1">
    <location>
        <begin position="837"/>
        <end position="864"/>
    </location>
</feature>
<keyword evidence="4" id="KW-1185">Reference proteome</keyword>
<sequence length="899" mass="95567">MSRGRCFISPFLVCLFFALCAHFGLQSRDALRALRQRCTPSRNPPVASPGCLSPSALPSPRTPSATLALRPSRVSPSRGLSRSPDPSPLRARAPAERAGRQVAPAGPQAGKASRESPRTPSSAVAALARDARPAVKTLLVAPRTAARDLSRGLRRGAPPASAASSCGAASGHGSATAETPRKGGNSRERDKAGAGGDAARRGRVRRSQSLPAGGSSEARSLQGPGSPPPTLSRKRPPRERACCRDLRQAREGRLRSLQAAHDAGATPRRRDPSEFAALAAFLSRHGPPHSQCVACLPSTPSDSPVQASPAALSHERLRPFREATHTTSLALASASSSASPSSPYAYSTRLDGCLACSPSARRRRHEDGADSRRVSPTRARDVREATAAAERAEAVRRREVRAGELKRRRDAQQSLAPSRMEANALEGRPEITCGDTEPPRLSLGRGRVSQGFASEGTSQDAGQRPTALTGLSQEDERRLYKHMPQNLLLLYKSMARRNGAASAETATAEAASYVPSVRCAAREDTREAAVSPSLRKAQPAAGSTSRAAGGEEAEETEDSLRTPRGVLKAEKLRETGRQNCRHASPLRYGGSGAVTLFERRRSCEVEKPVASVRPETSLSRARSLSSSPRARRVTTPAEDGTHRARLLAMRTAGRPLSLCPRTGALAATRQGSRPTAQRHLEASCHSAQTRLSGEAGGLQWTCRAGSPPRGARAGKLCGAETRRAGRGTESGGRLLRDGSSARSRREGATDKKQAEAVTRALQSPVSMNAVEKNAKKLLQRMQHELGRSAPTLLPVQAKLQSLVEQLVAGCSERDDRVRHLVQLLCVSQKAASPPLSPSLCSPRQSGRLAQSRAQAPAAAVARRSTPGVRLSSRHPGGRTTMPAALEASRQWSPMKQNCY</sequence>
<feature type="compositionally biased region" description="Basic and acidic residues" evidence="1">
    <location>
        <begin position="365"/>
        <end position="411"/>
    </location>
</feature>
<feature type="compositionally biased region" description="Low complexity" evidence="1">
    <location>
        <begin position="156"/>
        <end position="177"/>
    </location>
</feature>
<dbReference type="EMBL" id="NWUJ01000007">
    <property type="protein sequence ID" value="PFH34190.1"/>
    <property type="molecule type" value="Genomic_DNA"/>
</dbReference>
<dbReference type="AlphaFoldDB" id="A0A2A9MFN0"/>
<feature type="compositionally biased region" description="Polar residues" evidence="1">
    <location>
        <begin position="451"/>
        <end position="461"/>
    </location>
</feature>
<keyword evidence="2" id="KW-0732">Signal</keyword>
<evidence type="ECO:0000313" key="4">
    <source>
        <dbReference type="Proteomes" id="UP000224006"/>
    </source>
</evidence>
<feature type="compositionally biased region" description="Basic and acidic residues" evidence="1">
    <location>
        <begin position="743"/>
        <end position="754"/>
    </location>
</feature>
<feature type="region of interest" description="Disordered" evidence="1">
    <location>
        <begin position="40"/>
        <end position="125"/>
    </location>
</feature>
<feature type="region of interest" description="Disordered" evidence="1">
    <location>
        <begin position="359"/>
        <end position="475"/>
    </location>
</feature>
<feature type="signal peptide" evidence="2">
    <location>
        <begin position="1"/>
        <end position="26"/>
    </location>
</feature>
<feature type="compositionally biased region" description="Polar residues" evidence="1">
    <location>
        <begin position="889"/>
        <end position="899"/>
    </location>
</feature>
<feature type="region of interest" description="Disordered" evidence="1">
    <location>
        <begin position="614"/>
        <end position="639"/>
    </location>
</feature>
<feature type="region of interest" description="Disordered" evidence="1">
    <location>
        <begin position="705"/>
        <end position="754"/>
    </location>
</feature>
<feature type="region of interest" description="Disordered" evidence="1">
    <location>
        <begin position="834"/>
        <end position="899"/>
    </location>
</feature>
<proteinExistence type="predicted"/>
<feature type="compositionally biased region" description="Basic and acidic residues" evidence="1">
    <location>
        <begin position="179"/>
        <end position="192"/>
    </location>
</feature>
<dbReference type="Proteomes" id="UP000224006">
    <property type="component" value="Unassembled WGS sequence"/>
</dbReference>
<organism evidence="3 4">
    <name type="scientific">Besnoitia besnoiti</name>
    <name type="common">Apicomplexan protozoan</name>
    <dbReference type="NCBI Taxonomy" id="94643"/>
    <lineage>
        <taxon>Eukaryota</taxon>
        <taxon>Sar</taxon>
        <taxon>Alveolata</taxon>
        <taxon>Apicomplexa</taxon>
        <taxon>Conoidasida</taxon>
        <taxon>Coccidia</taxon>
        <taxon>Eucoccidiorida</taxon>
        <taxon>Eimeriorina</taxon>
        <taxon>Sarcocystidae</taxon>
        <taxon>Besnoitia</taxon>
    </lineage>
</organism>
<name>A0A2A9MFN0_BESBE</name>
<feature type="compositionally biased region" description="Low complexity" evidence="1">
    <location>
        <begin position="617"/>
        <end position="628"/>
    </location>
</feature>
<evidence type="ECO:0000256" key="2">
    <source>
        <dbReference type="SAM" id="SignalP"/>
    </source>
</evidence>
<dbReference type="KEGG" id="bbes:BESB_073420"/>